<feature type="region of interest" description="Disordered" evidence="1">
    <location>
        <begin position="834"/>
        <end position="853"/>
    </location>
</feature>
<dbReference type="SUPFAM" id="SSF88723">
    <property type="entry name" value="PIN domain-like"/>
    <property type="match status" value="1"/>
</dbReference>
<evidence type="ECO:0000313" key="3">
    <source>
        <dbReference type="EMBL" id="OVF10736.1"/>
    </source>
</evidence>
<feature type="compositionally biased region" description="Low complexity" evidence="1">
    <location>
        <begin position="166"/>
        <end position="187"/>
    </location>
</feature>
<feature type="compositionally biased region" description="Polar residues" evidence="1">
    <location>
        <begin position="639"/>
        <end position="653"/>
    </location>
</feature>
<dbReference type="SMART" id="SM00670">
    <property type="entry name" value="PINc"/>
    <property type="match status" value="1"/>
</dbReference>
<comment type="caution">
    <text evidence="3">The sequence shown here is derived from an EMBL/GenBank/DDBJ whole genome shotgun (WGS) entry which is preliminary data.</text>
</comment>
<evidence type="ECO:0000256" key="1">
    <source>
        <dbReference type="SAM" id="MobiDB-lite"/>
    </source>
</evidence>
<reference evidence="3 4" key="1">
    <citation type="submission" date="2017-04" db="EMBL/GenBank/DDBJ databases">
        <title>Draft genome of the yeast Clavispora lusitaniae type strain CBS 6936.</title>
        <authorList>
            <person name="Durrens P."/>
            <person name="Klopp C."/>
            <person name="Biteau N."/>
            <person name="Fitton-Ouhabi V."/>
            <person name="Dementhon K."/>
            <person name="Accoceberry I."/>
            <person name="Sherman D.J."/>
            <person name="Noel T."/>
        </authorList>
    </citation>
    <scope>NUCLEOTIDE SEQUENCE [LARGE SCALE GENOMIC DNA]</scope>
    <source>
        <strain evidence="3 4">CBS 6936</strain>
    </source>
</reference>
<evidence type="ECO:0000313" key="4">
    <source>
        <dbReference type="Proteomes" id="UP000195602"/>
    </source>
</evidence>
<protein>
    <recommendedName>
        <fullName evidence="2">PIN domain-containing protein</fullName>
    </recommendedName>
</protein>
<dbReference type="Gene3D" id="3.40.50.1010">
    <property type="entry name" value="5'-nuclease"/>
    <property type="match status" value="1"/>
</dbReference>
<dbReference type="InterPro" id="IPR029060">
    <property type="entry name" value="PIN-like_dom_sf"/>
</dbReference>
<feature type="region of interest" description="Disordered" evidence="1">
    <location>
        <begin position="627"/>
        <end position="653"/>
    </location>
</feature>
<organism evidence="3 4">
    <name type="scientific">Clavispora lusitaniae</name>
    <name type="common">Candida lusitaniae</name>
    <dbReference type="NCBI Taxonomy" id="36911"/>
    <lineage>
        <taxon>Eukaryota</taxon>
        <taxon>Fungi</taxon>
        <taxon>Dikarya</taxon>
        <taxon>Ascomycota</taxon>
        <taxon>Saccharomycotina</taxon>
        <taxon>Pichiomycetes</taxon>
        <taxon>Metschnikowiaceae</taxon>
        <taxon>Clavispora</taxon>
    </lineage>
</organism>
<feature type="compositionally biased region" description="Polar residues" evidence="1">
    <location>
        <begin position="28"/>
        <end position="66"/>
    </location>
</feature>
<dbReference type="Proteomes" id="UP000195602">
    <property type="component" value="Unassembled WGS sequence"/>
</dbReference>
<dbReference type="InterPro" id="IPR002716">
    <property type="entry name" value="PIN_dom"/>
</dbReference>
<proteinExistence type="predicted"/>
<dbReference type="InterPro" id="IPR011990">
    <property type="entry name" value="TPR-like_helical_dom_sf"/>
</dbReference>
<feature type="region of interest" description="Disordered" evidence="1">
    <location>
        <begin position="1"/>
        <end position="209"/>
    </location>
</feature>
<feature type="compositionally biased region" description="Low complexity" evidence="1">
    <location>
        <begin position="69"/>
        <end position="91"/>
    </location>
</feature>
<dbReference type="AlphaFoldDB" id="A0AA91Q4I2"/>
<feature type="compositionally biased region" description="Polar residues" evidence="1">
    <location>
        <begin position="110"/>
        <end position="127"/>
    </location>
</feature>
<accession>A0AA91Q4I2</accession>
<sequence length="1253" mass="142431">MNNNSGFSPSRGHPAESPDFSSPEEHQNSFSFTQSPSFGPSAASLPQQKRQNSMSAYQSNPSSKRTPNPLLVPLGLQSSSPSVPVLTSSNSAQNRFATPQFRRNVRKQAPSPNIVANMTMKTPTPSAYETPLSPGARRPSAPNNSDSTGSSPMDQTQPKCTDNESVASPASQQHQQQQQDIHQVQQPQPDPRDPSTSSATQRAMSDEEQQLATKLKETYKNIVNFEEIVQKSCIELTIKINQSNFAGHSSYTSSIYAQQQSQFSGSPSLQASAPVDTTELSNSLWTIYYHNVTLLNNYYDFLITALKPTTNTAQFKTGKNIVDLYKIPRRMWVYGIVGFLEVLKNIMSVFQEHEIFSCFIAYCFSIVSNLTDPSLEMEGWWCEKLGDLSRMAIALYASRFIDWKISAEYWYSVVMKTMYGHGKIYYHMCTVQQDNLDALVNIGKSVICRDPFVPTQQYLRLVVENICTQRNILSLLELPIIDFIKIHKVLLSIHSNASALTHNVDELGNQTENIYDAQIQYGVDLVTRYGITFGCDSHGYNFFTKSFCIPGGAPTKYGADPYDSYVKQQHEQEQQANTLNTIEKMNFWFNKGSLFAIANVNHLVGFGDPKNPFAKIFRLPEALKERKEKKERKRRSKSVSMQEEMPQNSQGAVSGINGSESPFLVAAELSITDWFYSLTYINKSVLKLSLRILNHYLIGPKQASTCHVIVWLYFLLAVGEAINNYPNSKHMFLWLFRKFFPWNSFINYLNALVSVAGNSKHLNNMCRDYLLKYPNYVDYFNQNEFLPEVWKCWGTLWFDVICPKRDFNDLESAGVSTENLFDLPICGTSPIININNSDDHSPRAKSKAASQQENNNDERLVRIILLARLLADKFEFGLVRTTEGFKFDEAIYSKTESDYLATSASPDMVNELFAFVHEVMYGDGRLTQDNFITPISPANLVNVQNLNSLSPEDKDNYWFHLRSNDDWNSNGQHDMREEIADDEEIEGYADSEFDDGSDYDQQMLPETEATDVPQMIEHRNPQSATSERVHQNYTDLYSESYVMNSDIIPFLSNSQVHIEGDLGDRMDSSLTYITLDTNIWLKHCGRIFKCVRNHIFKVSVPLIVFQELRSLRKSTEATIADAATRSVIIIRELYLAREIVPLRFDGSVASDINETTEFENNSNWMSNVDSTILNVVNEHDEACKRMLKGLNATINQKNAYVLDKKAARMFRYCILVTDDRNMRLRAKTSGLVSYQSKWLFGQLETIFSHRCID</sequence>
<feature type="domain" description="PIN" evidence="2">
    <location>
        <begin position="1071"/>
        <end position="1224"/>
    </location>
</feature>
<evidence type="ECO:0000259" key="2">
    <source>
        <dbReference type="SMART" id="SM00670"/>
    </source>
</evidence>
<dbReference type="EMBL" id="LYUB02000001">
    <property type="protein sequence ID" value="OVF10736.1"/>
    <property type="molecule type" value="Genomic_DNA"/>
</dbReference>
<name>A0AA91Q4I2_CLALS</name>
<dbReference type="Pfam" id="PF13638">
    <property type="entry name" value="PIN_4"/>
    <property type="match status" value="1"/>
</dbReference>
<dbReference type="SUPFAM" id="SSF48452">
    <property type="entry name" value="TPR-like"/>
    <property type="match status" value="1"/>
</dbReference>
<dbReference type="KEGG" id="clus:A9F13_01g01485"/>
<feature type="compositionally biased region" description="Polar residues" evidence="1">
    <location>
        <begin position="141"/>
        <end position="165"/>
    </location>
</feature>
<dbReference type="GO" id="GO:0004540">
    <property type="term" value="F:RNA nuclease activity"/>
    <property type="evidence" value="ECO:0007669"/>
    <property type="project" value="UniProtKB-ARBA"/>
</dbReference>
<gene>
    <name evidence="3" type="ORF">A9F13_01g01485</name>
</gene>